<name>A0A699ZDX3_HAELA</name>
<keyword evidence="2" id="KW-1185">Reference proteome</keyword>
<gene>
    <name evidence="1" type="ORF">HaLaN_17088</name>
</gene>
<evidence type="ECO:0000313" key="2">
    <source>
        <dbReference type="Proteomes" id="UP000485058"/>
    </source>
</evidence>
<evidence type="ECO:0000313" key="1">
    <source>
        <dbReference type="EMBL" id="GFH20035.1"/>
    </source>
</evidence>
<protein>
    <submittedName>
        <fullName evidence="1">Uncharacterized protein</fullName>
    </submittedName>
</protein>
<organism evidence="1 2">
    <name type="scientific">Haematococcus lacustris</name>
    <name type="common">Green alga</name>
    <name type="synonym">Haematococcus pluvialis</name>
    <dbReference type="NCBI Taxonomy" id="44745"/>
    <lineage>
        <taxon>Eukaryota</taxon>
        <taxon>Viridiplantae</taxon>
        <taxon>Chlorophyta</taxon>
        <taxon>core chlorophytes</taxon>
        <taxon>Chlorophyceae</taxon>
        <taxon>CS clade</taxon>
        <taxon>Chlamydomonadales</taxon>
        <taxon>Haematococcaceae</taxon>
        <taxon>Haematococcus</taxon>
    </lineage>
</organism>
<comment type="caution">
    <text evidence="1">The sequence shown here is derived from an EMBL/GenBank/DDBJ whole genome shotgun (WGS) entry which is preliminary data.</text>
</comment>
<accession>A0A699ZDX3</accession>
<dbReference type="Proteomes" id="UP000485058">
    <property type="component" value="Unassembled WGS sequence"/>
</dbReference>
<proteinExistence type="predicted"/>
<dbReference type="EMBL" id="BLLF01001562">
    <property type="protein sequence ID" value="GFH20035.1"/>
    <property type="molecule type" value="Genomic_DNA"/>
</dbReference>
<sequence length="36" mass="3773">MATPTLPPPPDTAYLSNMAVDTKVLQARADDSGRGD</sequence>
<reference evidence="1 2" key="1">
    <citation type="submission" date="2020-02" db="EMBL/GenBank/DDBJ databases">
        <title>Draft genome sequence of Haematococcus lacustris strain NIES-144.</title>
        <authorList>
            <person name="Morimoto D."/>
            <person name="Nakagawa S."/>
            <person name="Yoshida T."/>
            <person name="Sawayama S."/>
        </authorList>
    </citation>
    <scope>NUCLEOTIDE SEQUENCE [LARGE SCALE GENOMIC DNA]</scope>
    <source>
        <strain evidence="1 2">NIES-144</strain>
    </source>
</reference>
<dbReference type="AlphaFoldDB" id="A0A699ZDX3"/>